<dbReference type="InterPro" id="IPR043502">
    <property type="entry name" value="DNA/RNA_pol_sf"/>
</dbReference>
<dbReference type="InterPro" id="IPR032567">
    <property type="entry name" value="RTL1-rel"/>
</dbReference>
<evidence type="ECO:0000313" key="2">
    <source>
        <dbReference type="Proteomes" id="UP001234989"/>
    </source>
</evidence>
<evidence type="ECO:0000313" key="1">
    <source>
        <dbReference type="EMBL" id="WMV33157.1"/>
    </source>
</evidence>
<dbReference type="PANTHER" id="PTHR15503:SF45">
    <property type="entry name" value="RNA-DIRECTED DNA POLYMERASE HOMOLOG"/>
    <property type="match status" value="1"/>
</dbReference>
<dbReference type="AlphaFoldDB" id="A0AAF0TU20"/>
<reference evidence="1" key="1">
    <citation type="submission" date="2023-08" db="EMBL/GenBank/DDBJ databases">
        <title>A de novo genome assembly of Solanum verrucosum Schlechtendal, a Mexican diploid species geographically isolated from the other diploid A-genome species in potato relatives.</title>
        <authorList>
            <person name="Hosaka K."/>
        </authorList>
    </citation>
    <scope>NUCLEOTIDE SEQUENCE</scope>
    <source>
        <tissue evidence="1">Young leaves</tissue>
    </source>
</reference>
<dbReference type="PANTHER" id="PTHR15503">
    <property type="entry name" value="LDOC1 RELATED"/>
    <property type="match status" value="1"/>
</dbReference>
<proteinExistence type="predicted"/>
<organism evidence="1 2">
    <name type="scientific">Solanum verrucosum</name>
    <dbReference type="NCBI Taxonomy" id="315347"/>
    <lineage>
        <taxon>Eukaryota</taxon>
        <taxon>Viridiplantae</taxon>
        <taxon>Streptophyta</taxon>
        <taxon>Embryophyta</taxon>
        <taxon>Tracheophyta</taxon>
        <taxon>Spermatophyta</taxon>
        <taxon>Magnoliopsida</taxon>
        <taxon>eudicotyledons</taxon>
        <taxon>Gunneridae</taxon>
        <taxon>Pentapetalae</taxon>
        <taxon>asterids</taxon>
        <taxon>lamiids</taxon>
        <taxon>Solanales</taxon>
        <taxon>Solanaceae</taxon>
        <taxon>Solanoideae</taxon>
        <taxon>Solaneae</taxon>
        <taxon>Solanum</taxon>
    </lineage>
</organism>
<dbReference type="EMBL" id="CP133617">
    <property type="protein sequence ID" value="WMV33157.1"/>
    <property type="molecule type" value="Genomic_DNA"/>
</dbReference>
<gene>
    <name evidence="1" type="ORF">MTR67_026542</name>
</gene>
<dbReference type="Gene3D" id="3.10.10.10">
    <property type="entry name" value="HIV Type 1 Reverse Transcriptase, subunit A, domain 1"/>
    <property type="match status" value="1"/>
</dbReference>
<accession>A0AAF0TU20</accession>
<keyword evidence="2" id="KW-1185">Reference proteome</keyword>
<name>A0AAF0TU20_SOLVR</name>
<sequence length="136" mass="15222">MGRDSSRQGEVASAEIFSPERDEVEIECPSIEYVPVVSEFKEVFPIDLPGMPPNRDIDFCIDLETGTRPISIPSYRMAPAELRELLDKGFTHPIVPKWGAPILFLKKKEDANVLEFIYLAGPLQRDEGRCGGLNTT</sequence>
<protein>
    <submittedName>
        <fullName evidence="1">Uncharacterized protein</fullName>
    </submittedName>
</protein>
<dbReference type="SUPFAM" id="SSF56672">
    <property type="entry name" value="DNA/RNA polymerases"/>
    <property type="match status" value="1"/>
</dbReference>
<dbReference type="Proteomes" id="UP001234989">
    <property type="component" value="Chromosome 6"/>
</dbReference>